<evidence type="ECO:0000259" key="7">
    <source>
        <dbReference type="PROSITE" id="PS51471"/>
    </source>
</evidence>
<evidence type="ECO:0000313" key="8">
    <source>
        <dbReference type="EMBL" id="MFD1332594.1"/>
    </source>
</evidence>
<dbReference type="InterPro" id="IPR036249">
    <property type="entry name" value="Thioredoxin-like_sf"/>
</dbReference>
<evidence type="ECO:0000256" key="2">
    <source>
        <dbReference type="ARBA" id="ARBA00022723"/>
    </source>
</evidence>
<dbReference type="Gene3D" id="2.60.120.620">
    <property type="entry name" value="q2cbj1_9rhob like domain"/>
    <property type="match status" value="1"/>
</dbReference>
<keyword evidence="5" id="KW-0560">Oxidoreductase</keyword>
<comment type="cofactor">
    <cofactor evidence="1">
        <name>L-ascorbate</name>
        <dbReference type="ChEBI" id="CHEBI:38290"/>
    </cofactor>
</comment>
<keyword evidence="4" id="KW-0223">Dioxygenase</keyword>
<dbReference type="PROSITE" id="PS51471">
    <property type="entry name" value="FE2OG_OXY"/>
    <property type="match status" value="1"/>
</dbReference>
<dbReference type="InterPro" id="IPR044862">
    <property type="entry name" value="Pro_4_hyd_alph_FE2OG_OXY"/>
</dbReference>
<dbReference type="RefSeq" id="WP_378775806.1">
    <property type="nucleotide sequence ID" value="NZ_JBHTMX010000102.1"/>
</dbReference>
<comment type="caution">
    <text evidence="8">The sequence shown here is derived from an EMBL/GenBank/DDBJ whole genome shotgun (WGS) entry which is preliminary data.</text>
</comment>
<dbReference type="Pfam" id="PF13640">
    <property type="entry name" value="2OG-FeII_Oxy_3"/>
    <property type="match status" value="1"/>
</dbReference>
<dbReference type="Pfam" id="PF00578">
    <property type="entry name" value="AhpC-TSA"/>
    <property type="match status" value="1"/>
</dbReference>
<evidence type="ECO:0000256" key="6">
    <source>
        <dbReference type="ARBA" id="ARBA00023004"/>
    </source>
</evidence>
<name>A0ABW3Z8K5_9HYPH</name>
<keyword evidence="2" id="KW-0479">Metal-binding</keyword>
<evidence type="ECO:0000256" key="3">
    <source>
        <dbReference type="ARBA" id="ARBA00022896"/>
    </source>
</evidence>
<feature type="domain" description="Fe2OG dioxygenase" evidence="7">
    <location>
        <begin position="266"/>
        <end position="363"/>
    </location>
</feature>
<dbReference type="Proteomes" id="UP001597171">
    <property type="component" value="Unassembled WGS sequence"/>
</dbReference>
<protein>
    <submittedName>
        <fullName evidence="8">2OG-Fe(II) oxygenase</fullName>
    </submittedName>
</protein>
<dbReference type="SUPFAM" id="SSF51197">
    <property type="entry name" value="Clavaminate synthase-like"/>
    <property type="match status" value="1"/>
</dbReference>
<reference evidence="9" key="1">
    <citation type="journal article" date="2019" name="Int. J. Syst. Evol. Microbiol.">
        <title>The Global Catalogue of Microorganisms (GCM) 10K type strain sequencing project: providing services to taxonomists for standard genome sequencing and annotation.</title>
        <authorList>
            <consortium name="The Broad Institute Genomics Platform"/>
            <consortium name="The Broad Institute Genome Sequencing Center for Infectious Disease"/>
            <person name="Wu L."/>
            <person name="Ma J."/>
        </authorList>
    </citation>
    <scope>NUCLEOTIDE SEQUENCE [LARGE SCALE GENOMIC DNA]</scope>
    <source>
        <strain evidence="9">CCUG 61696</strain>
    </source>
</reference>
<dbReference type="InterPro" id="IPR005123">
    <property type="entry name" value="Oxoglu/Fe-dep_dioxygenase_dom"/>
</dbReference>
<dbReference type="SMART" id="SM00702">
    <property type="entry name" value="P4Hc"/>
    <property type="match status" value="1"/>
</dbReference>
<dbReference type="EMBL" id="JBHTMX010000102">
    <property type="protein sequence ID" value="MFD1332594.1"/>
    <property type="molecule type" value="Genomic_DNA"/>
</dbReference>
<dbReference type="InterPro" id="IPR006620">
    <property type="entry name" value="Pro_4_hyd_alph"/>
</dbReference>
<keyword evidence="6" id="KW-0408">Iron</keyword>
<gene>
    <name evidence="8" type="ORF">ACFQ4O_11365</name>
</gene>
<keyword evidence="9" id="KW-1185">Reference proteome</keyword>
<sequence length="392" mass="43251">MSVTETAPSPAAKPRSYANITTGDPAPWFAQRATGNPRYVFDTAAGRYLVLCFYGTSAAPGAQAALARVEARRALFDDERACFFGVSVDPADETEARVTMLLPGLRHIFDVDGSVSRAYGALPADAAPGEPAPMRRFWMVLDPTLRVLKTFPFSPGGEEADAVLDYVASLPPPRAYAGFELQAPILLLPNVFEPDLCARLIETYEREGGEESGFMRQVDGKTVLVKDHNHKRRKDCDITDPELVRLIQSRIRRRVASEIDKVHQFKVTRMERYIVGCYAAEDNAHFRAHRDNTTAGTAHRRFAVSINLNDDFDGGEVSFPEYGPRSFKAPPGGAVVFSCSLLHAVSRVARGRRYAFLPFLYDDEAARLRERNAQYLDPALQGYGAGEKPAGS</sequence>
<keyword evidence="3" id="KW-0847">Vitamin C</keyword>
<organism evidence="8 9">
    <name type="scientific">Methylopila musalis</name>
    <dbReference type="NCBI Taxonomy" id="1134781"/>
    <lineage>
        <taxon>Bacteria</taxon>
        <taxon>Pseudomonadati</taxon>
        <taxon>Pseudomonadota</taxon>
        <taxon>Alphaproteobacteria</taxon>
        <taxon>Hyphomicrobiales</taxon>
        <taxon>Methylopilaceae</taxon>
        <taxon>Methylopila</taxon>
    </lineage>
</organism>
<dbReference type="InterPro" id="IPR000866">
    <property type="entry name" value="AhpC/TSA"/>
</dbReference>
<dbReference type="Gene3D" id="3.40.30.10">
    <property type="entry name" value="Glutaredoxin"/>
    <property type="match status" value="1"/>
</dbReference>
<evidence type="ECO:0000256" key="1">
    <source>
        <dbReference type="ARBA" id="ARBA00001961"/>
    </source>
</evidence>
<evidence type="ECO:0000313" key="9">
    <source>
        <dbReference type="Proteomes" id="UP001597171"/>
    </source>
</evidence>
<accession>A0ABW3Z8K5</accession>
<proteinExistence type="predicted"/>
<evidence type="ECO:0000256" key="4">
    <source>
        <dbReference type="ARBA" id="ARBA00022964"/>
    </source>
</evidence>
<evidence type="ECO:0000256" key="5">
    <source>
        <dbReference type="ARBA" id="ARBA00023002"/>
    </source>
</evidence>
<dbReference type="SUPFAM" id="SSF52833">
    <property type="entry name" value="Thioredoxin-like"/>
    <property type="match status" value="1"/>
</dbReference>